<dbReference type="VEuPathDB" id="FungiDB:GVI51_L09647"/>
<evidence type="ECO:0000259" key="2">
    <source>
        <dbReference type="Pfam" id="PF16201"/>
    </source>
</evidence>
<evidence type="ECO:0000259" key="1">
    <source>
        <dbReference type="Pfam" id="PF11707"/>
    </source>
</evidence>
<gene>
    <name evidence="4" type="ORF">AO440_005779</name>
</gene>
<proteinExistence type="predicted"/>
<comment type="caution">
    <text evidence="4">The sequence shown here is derived from an EMBL/GenBank/DDBJ whole genome shotgun (WGS) entry which is preliminary data.</text>
</comment>
<dbReference type="InterPro" id="IPR059018">
    <property type="entry name" value="HEAT_URB1"/>
</dbReference>
<dbReference type="PANTHER" id="PTHR13500">
    <property type="entry name" value="NUCLEOLAR PRERIBOSOMAL-ASSOCIATED PROTEIN 1"/>
    <property type="match status" value="1"/>
</dbReference>
<dbReference type="EMBL" id="LLZZ01000014">
    <property type="protein sequence ID" value="KTB12957.1"/>
    <property type="molecule type" value="Genomic_DNA"/>
</dbReference>
<dbReference type="InterPro" id="IPR021714">
    <property type="entry name" value="URB1_N"/>
</dbReference>
<dbReference type="Pfam" id="PF26140">
    <property type="entry name" value="HEAT_URB1"/>
    <property type="match status" value="1"/>
</dbReference>
<dbReference type="PANTHER" id="PTHR13500:SF0">
    <property type="entry name" value="NUCLEOLAR PRE-RIBOSOMAL-ASSOCIATED PROTEIN 1"/>
    <property type="match status" value="1"/>
</dbReference>
<protein>
    <submittedName>
        <fullName evidence="4">Nucleolar pre-ribosomal-associated protein 1</fullName>
    </submittedName>
</protein>
<dbReference type="GO" id="GO:0005730">
    <property type="term" value="C:nucleolus"/>
    <property type="evidence" value="ECO:0007669"/>
    <property type="project" value="TreeGrafter"/>
</dbReference>
<dbReference type="GO" id="GO:0000463">
    <property type="term" value="P:maturation of LSU-rRNA from tricistronic rRNA transcript (SSU-rRNA, 5.8S rRNA, LSU-rRNA)"/>
    <property type="evidence" value="ECO:0007669"/>
    <property type="project" value="TreeGrafter"/>
</dbReference>
<dbReference type="Pfam" id="PF11707">
    <property type="entry name" value="Npa1"/>
    <property type="match status" value="1"/>
</dbReference>
<accession>A0A0W0D4R3</accession>
<dbReference type="Proteomes" id="UP000054886">
    <property type="component" value="Unassembled WGS sequence"/>
</dbReference>
<dbReference type="InterPro" id="IPR032436">
    <property type="entry name" value="URB1_C"/>
</dbReference>
<dbReference type="VEuPathDB" id="FungiDB:CAGL0L09669g"/>
<name>A0A0W0D4R3_CANGB</name>
<evidence type="ECO:0000259" key="3">
    <source>
        <dbReference type="Pfam" id="PF26140"/>
    </source>
</evidence>
<dbReference type="InterPro" id="IPR039844">
    <property type="entry name" value="URB1"/>
</dbReference>
<sequence>MSTNEQRGKSFKADNVMENSTSENRLREVVDELFPQAESYNYSDLILLCERGFLNQVVQSWSYFAQVNNHVRFGKLTNLLFKTLVVLGRDTSVEIHGSALIKLILEQYAKVMYRGLSSMRRGNTIPTLKLMKQIIHFGEGKHLQDFLSYFDLKLSIIPKILTPSKAELNEPTDAPSYREYFISFFIELIAKAPTIIRKDILMDNYKILSAWFKFMDKADSHEILLQTITLFINSILLEPSFKKMTKTKVLNEMVLMKLHTLYYAGDKTLKKKVNEFFKIYGSDPVHSVAFTDDCVWFKTSPYNNDQKGVTITINQRNFTIYNKLLFNLLKIFKPWDDVMQTNTVVSILKNVPELVAPYSHYLLSLGNHDPNITSYWSGLTLLYGKIIRLDIPKFMTVVETDEVPDATIVIESIIPAPLSKGSSTKTLQYDNYLVKMMGAQLLVFSFQKLRKVFDLYEMKGWSSKKLELSSLFLSRIPEMAVISNALNQVYSNSPKLILLLTLTMILREYAELFPNLFSLNLPSSNIFMDILAKESFNEIEFAILDNFLKFQPYCGSQTKWWTSTESQRSLFTSMILLGATKDLSIRKKVETLLDGLIKNTIIFSTGLIKPIAALINSLEAVCKTDSNGEQINKIATLLDSSIMRCINTPYKYSDKATNFNQISPFIVTLTEQWKFVDKSTDYDLVLNWLMILTRNLWVVGESRDGILALLRKELPEFTGEINDYFDINIYSNNENCIKENDHILKQMTDQSFFQMITLSSVKELSKGSARIPTSQFDCASLFFYLELIILDANIAFDKICEHSIMNAISMIDGYLQTDVSFKIQDITNIENILRILCTSSEDMKKGSFAMLKYFDLLISNNIKSPAFSKFILDLLNSSKSNYTSSFTTLFPKIIEYLNGYELEKINDKSILASDPTTAVRKLATETDATISFELLEACIAESEQSENALSLVTVIKDGRVECDDSSKLIAAVIDKTELLSAFFQSNYFDEKKIESYISVINSPSPCLALHIRDVTNNPIATEYVYKVADYCIKNLNNLTDSEMENFLKIIVEDTEILNQENLLRVSEFALEEYHHKFRAVNVLLVRNIVAIDDALKKKWLTKLVLYITKYLSERENMNFNFKELIKATDDYFSDFNIWENVAPSLLNTQLEVILQSKWISNTDILHYLIKLTLGSSKKIASQRVIQLLLNNENITLNDNKANYITKYLTALLINSICATDIKNTCTTLTLRKCVSFYRGSLAAHDRVLLNVIETAEAQTGSSWINDVITWDYIQNAGDVLDVVSDINLISQINGGFVVTLRKDFIENTCKFAGQVGRPNFTDDFRSELQHIDSNNNDSFFDSINRTPRNVLESCYDPYALMLISIQNDELVQAASHAELKESVNHTYRLDVQKFLDAALFQVVITCLAWDGTISDVANIILKQLLISLSEIKETSDLFIFKLLLQKIIFSIEHAKARSKNFSLPKIVFHFISRLIPLLMDPANPLYESAYRWVLDSPFIRSNEIPLTHNFIEISESGSNHETYFKQLVWVLESLEQGIIDKHDLGILKSKGVLDWLLSLPNINCLSVRIQGLISSIIYRLQRIENGGVSLITRFAGISSFEMRSVILNDKLREAKANIEKNDKNTNHQRQYLVTKEQQLASEEILEGFATIIQSQKRLREWTNYDEDNILKRICHSK</sequence>
<dbReference type="Pfam" id="PF16201">
    <property type="entry name" value="NopRA1"/>
    <property type="match status" value="1"/>
</dbReference>
<feature type="domain" description="URB1 C-terminal" evidence="2">
    <location>
        <begin position="1400"/>
        <end position="1598"/>
    </location>
</feature>
<dbReference type="VEuPathDB" id="FungiDB:GWK60_L13673"/>
<dbReference type="GO" id="GO:0000466">
    <property type="term" value="P:maturation of 5.8S rRNA from tricistronic rRNA transcript (SSU-rRNA, 5.8S rRNA, LSU-rRNA)"/>
    <property type="evidence" value="ECO:0007669"/>
    <property type="project" value="TreeGrafter"/>
</dbReference>
<organism evidence="4 5">
    <name type="scientific">Candida glabrata</name>
    <name type="common">Yeast</name>
    <name type="synonym">Torulopsis glabrata</name>
    <dbReference type="NCBI Taxonomy" id="5478"/>
    <lineage>
        <taxon>Eukaryota</taxon>
        <taxon>Fungi</taxon>
        <taxon>Dikarya</taxon>
        <taxon>Ascomycota</taxon>
        <taxon>Saccharomycotina</taxon>
        <taxon>Saccharomycetes</taxon>
        <taxon>Saccharomycetales</taxon>
        <taxon>Saccharomycetaceae</taxon>
        <taxon>Nakaseomyces</taxon>
    </lineage>
</organism>
<dbReference type="VEuPathDB" id="FungiDB:B1J91_L09669g"/>
<feature type="domain" description="URB1 central HEAT repeat" evidence="3">
    <location>
        <begin position="556"/>
        <end position="714"/>
    </location>
</feature>
<feature type="domain" description="URB1 N-terminal" evidence="1">
    <location>
        <begin position="54"/>
        <end position="378"/>
    </location>
</feature>
<evidence type="ECO:0000313" key="4">
    <source>
        <dbReference type="EMBL" id="KTB12957.1"/>
    </source>
</evidence>
<evidence type="ECO:0000313" key="5">
    <source>
        <dbReference type="Proteomes" id="UP000054886"/>
    </source>
</evidence>
<reference evidence="4 5" key="1">
    <citation type="submission" date="2015-10" db="EMBL/GenBank/DDBJ databases">
        <title>Draft genomes sequences of Candida glabrata isolates 1A, 1B, 2A, 2B, 3A and 3B.</title>
        <authorList>
            <person name="Haavelsrud O.E."/>
            <person name="Gaustad P."/>
        </authorList>
    </citation>
    <scope>NUCLEOTIDE SEQUENCE [LARGE SCALE GENOMIC DNA]</scope>
    <source>
        <strain evidence="4">910700640</strain>
    </source>
</reference>